<evidence type="ECO:0000313" key="6">
    <source>
        <dbReference type="EMBL" id="PKA48155.1"/>
    </source>
</evidence>
<accession>A0A2H9ZXW9</accession>
<dbReference type="STRING" id="1088818.A0A2H9ZXW9"/>
<evidence type="ECO:0000256" key="2">
    <source>
        <dbReference type="ARBA" id="ARBA00022692"/>
    </source>
</evidence>
<dbReference type="EMBL" id="KZ452967">
    <property type="protein sequence ID" value="PKA48155.1"/>
    <property type="molecule type" value="Genomic_DNA"/>
</dbReference>
<feature type="transmembrane region" description="Helical" evidence="5">
    <location>
        <begin position="177"/>
        <end position="199"/>
    </location>
</feature>
<proteinExistence type="predicted"/>
<protein>
    <recommendedName>
        <fullName evidence="8">Thylakoid membrane protein TERC, chloroplastic</fullName>
    </recommendedName>
</protein>
<evidence type="ECO:0000256" key="1">
    <source>
        <dbReference type="ARBA" id="ARBA00004141"/>
    </source>
</evidence>
<dbReference type="Pfam" id="PF03741">
    <property type="entry name" value="TerC"/>
    <property type="match status" value="1"/>
</dbReference>
<feature type="transmembrane region" description="Helical" evidence="5">
    <location>
        <begin position="211"/>
        <end position="237"/>
    </location>
</feature>
<keyword evidence="4 5" id="KW-0472">Membrane</keyword>
<sequence>MRLASLIHHSCVQIPPRSGLGIHRARSSSESILFAAVALRHTASSSPSSGMLPALFSAVLLIRTNPSKFEVSCIYFFLGIVSEGICYSVKHLSRMQCFSEKNHEGLEFAEEMHTADPQSHEGNKVKEATSDASVNHQTISINSNSSLRTVTLCVLAAATFGLALGLKDGPGKASEYFAGYILEQSLSVDNLFVFVLIFKYFKVPAEYQGRVLSYGITGAIIFRAIIILLGIATIQLFSADGEETDLSDNFIVRTCQKFIPVTAYYDGDRFLTSEDGVWKATPLLLTIAVIELSDIAFAIDSIPAVFGVTRDPFIVFSSNIFAISGLRSLYALISESMSELEYLQEHAEKLETNDVEKSSPLQPAIGIVLGFIGAKMIFEFIGYHISTEVSLGFVAAILSTSVILSLLKRTSSEE</sequence>
<dbReference type="InterPro" id="IPR005496">
    <property type="entry name" value="Integral_membrane_TerC"/>
</dbReference>
<comment type="subcellular location">
    <subcellularLocation>
        <location evidence="1">Membrane</location>
        <topology evidence="1">Multi-pass membrane protein</topology>
    </subcellularLocation>
</comment>
<evidence type="ECO:0000256" key="4">
    <source>
        <dbReference type="ARBA" id="ARBA00023136"/>
    </source>
</evidence>
<dbReference type="AlphaFoldDB" id="A0A2H9ZXW9"/>
<name>A0A2H9ZXW9_9ASPA</name>
<keyword evidence="3 5" id="KW-1133">Transmembrane helix</keyword>
<dbReference type="GO" id="GO:0016020">
    <property type="term" value="C:membrane"/>
    <property type="evidence" value="ECO:0007669"/>
    <property type="project" value="UniProtKB-SubCell"/>
</dbReference>
<reference evidence="6 7" key="1">
    <citation type="journal article" date="2017" name="Nature">
        <title>The Apostasia genome and the evolution of orchids.</title>
        <authorList>
            <person name="Zhang G.Q."/>
            <person name="Liu K.W."/>
            <person name="Li Z."/>
            <person name="Lohaus R."/>
            <person name="Hsiao Y.Y."/>
            <person name="Niu S.C."/>
            <person name="Wang J.Y."/>
            <person name="Lin Y.C."/>
            <person name="Xu Q."/>
            <person name="Chen L.J."/>
            <person name="Yoshida K."/>
            <person name="Fujiwara S."/>
            <person name="Wang Z.W."/>
            <person name="Zhang Y.Q."/>
            <person name="Mitsuda N."/>
            <person name="Wang M."/>
            <person name="Liu G.H."/>
            <person name="Pecoraro L."/>
            <person name="Huang H.X."/>
            <person name="Xiao X.J."/>
            <person name="Lin M."/>
            <person name="Wu X.Y."/>
            <person name="Wu W.L."/>
            <person name="Chen Y.Y."/>
            <person name="Chang S.B."/>
            <person name="Sakamoto S."/>
            <person name="Ohme-Takagi M."/>
            <person name="Yagi M."/>
            <person name="Zeng S.J."/>
            <person name="Shen C.Y."/>
            <person name="Yeh C.M."/>
            <person name="Luo Y.B."/>
            <person name="Tsai W.C."/>
            <person name="Van de Peer Y."/>
            <person name="Liu Z.J."/>
        </authorList>
    </citation>
    <scope>NUCLEOTIDE SEQUENCE [LARGE SCALE GENOMIC DNA]</scope>
    <source>
        <strain evidence="7">cv. Shenzhen</strain>
        <tissue evidence="6">Stem</tissue>
    </source>
</reference>
<evidence type="ECO:0000256" key="5">
    <source>
        <dbReference type="SAM" id="Phobius"/>
    </source>
</evidence>
<evidence type="ECO:0000256" key="3">
    <source>
        <dbReference type="ARBA" id="ARBA00022989"/>
    </source>
</evidence>
<dbReference type="OrthoDB" id="417520at2759"/>
<dbReference type="Proteomes" id="UP000236161">
    <property type="component" value="Unassembled WGS sequence"/>
</dbReference>
<dbReference type="PANTHER" id="PTHR30238">
    <property type="entry name" value="MEMBRANE BOUND PREDICTED REDOX MODULATOR"/>
    <property type="match status" value="1"/>
</dbReference>
<evidence type="ECO:0000313" key="7">
    <source>
        <dbReference type="Proteomes" id="UP000236161"/>
    </source>
</evidence>
<keyword evidence="2 5" id="KW-0812">Transmembrane</keyword>
<feature type="transmembrane region" description="Helical" evidence="5">
    <location>
        <begin position="147"/>
        <end position="165"/>
    </location>
</feature>
<keyword evidence="7" id="KW-1185">Reference proteome</keyword>
<dbReference type="PANTHER" id="PTHR30238:SF0">
    <property type="entry name" value="THYLAKOID MEMBRANE PROTEIN TERC, CHLOROPLASTIC"/>
    <property type="match status" value="1"/>
</dbReference>
<feature type="transmembrane region" description="Helical" evidence="5">
    <location>
        <begin position="389"/>
        <end position="407"/>
    </location>
</feature>
<evidence type="ECO:0008006" key="8">
    <source>
        <dbReference type="Google" id="ProtNLM"/>
    </source>
</evidence>
<organism evidence="6 7">
    <name type="scientific">Apostasia shenzhenica</name>
    <dbReference type="NCBI Taxonomy" id="1088818"/>
    <lineage>
        <taxon>Eukaryota</taxon>
        <taxon>Viridiplantae</taxon>
        <taxon>Streptophyta</taxon>
        <taxon>Embryophyta</taxon>
        <taxon>Tracheophyta</taxon>
        <taxon>Spermatophyta</taxon>
        <taxon>Magnoliopsida</taxon>
        <taxon>Liliopsida</taxon>
        <taxon>Asparagales</taxon>
        <taxon>Orchidaceae</taxon>
        <taxon>Apostasioideae</taxon>
        <taxon>Apostasia</taxon>
    </lineage>
</organism>
<gene>
    <name evidence="6" type="ORF">AXF42_Ash021089</name>
</gene>